<dbReference type="Proteomes" id="UP000077266">
    <property type="component" value="Unassembled WGS sequence"/>
</dbReference>
<feature type="compositionally biased region" description="Low complexity" evidence="1">
    <location>
        <begin position="28"/>
        <end position="42"/>
    </location>
</feature>
<dbReference type="STRING" id="1314781.A0A166B9U5"/>
<dbReference type="GO" id="GO:0070042">
    <property type="term" value="F:rRNA (uridine-N3-)-methyltransferase activity"/>
    <property type="evidence" value="ECO:0007669"/>
    <property type="project" value="InterPro"/>
</dbReference>
<dbReference type="GO" id="GO:0070475">
    <property type="term" value="P:rRNA base methylation"/>
    <property type="evidence" value="ECO:0007669"/>
    <property type="project" value="InterPro"/>
</dbReference>
<dbReference type="AlphaFoldDB" id="A0A166B9U5"/>
<feature type="compositionally biased region" description="Acidic residues" evidence="1">
    <location>
        <begin position="211"/>
        <end position="223"/>
    </location>
</feature>
<feature type="domain" description="25S rRNA (uridine-N(3))-methyltransferase BMT5-like" evidence="2">
    <location>
        <begin position="73"/>
        <end position="285"/>
    </location>
</feature>
<accession>A0A166B9U5</accession>
<proteinExistence type="predicted"/>
<protein>
    <recommendedName>
        <fullName evidence="2">25S rRNA (uridine-N(3))-methyltransferase BMT5-like domain-containing protein</fullName>
    </recommendedName>
</protein>
<dbReference type="PANTHER" id="PTHR11538:SF26">
    <property type="entry name" value="FERREDOXIN-FOLD ANTICODON-BINDING DOMAIN-CONTAINING PROTEIN 1"/>
    <property type="match status" value="1"/>
</dbReference>
<reference evidence="3 4" key="1">
    <citation type="journal article" date="2016" name="Mol. Biol. Evol.">
        <title>Comparative Genomics of Early-Diverging Mushroom-Forming Fungi Provides Insights into the Origins of Lignocellulose Decay Capabilities.</title>
        <authorList>
            <person name="Nagy L.G."/>
            <person name="Riley R."/>
            <person name="Tritt A."/>
            <person name="Adam C."/>
            <person name="Daum C."/>
            <person name="Floudas D."/>
            <person name="Sun H."/>
            <person name="Yadav J.S."/>
            <person name="Pangilinan J."/>
            <person name="Larsson K.H."/>
            <person name="Matsuura K."/>
            <person name="Barry K."/>
            <person name="Labutti K."/>
            <person name="Kuo R."/>
            <person name="Ohm R.A."/>
            <person name="Bhattacharya S.S."/>
            <person name="Shirouzu T."/>
            <person name="Yoshinaga Y."/>
            <person name="Martin F.M."/>
            <person name="Grigoriev I.V."/>
            <person name="Hibbett D.S."/>
        </authorList>
    </citation>
    <scope>NUCLEOTIDE SEQUENCE [LARGE SCALE GENOMIC DNA]</scope>
    <source>
        <strain evidence="3 4">HHB12029</strain>
    </source>
</reference>
<feature type="compositionally biased region" description="Basic residues" evidence="1">
    <location>
        <begin position="43"/>
        <end position="59"/>
    </location>
</feature>
<dbReference type="InterPro" id="IPR019446">
    <property type="entry name" value="BMT5-like"/>
</dbReference>
<name>A0A166B9U5_EXIGL</name>
<organism evidence="3 4">
    <name type="scientific">Exidia glandulosa HHB12029</name>
    <dbReference type="NCBI Taxonomy" id="1314781"/>
    <lineage>
        <taxon>Eukaryota</taxon>
        <taxon>Fungi</taxon>
        <taxon>Dikarya</taxon>
        <taxon>Basidiomycota</taxon>
        <taxon>Agaricomycotina</taxon>
        <taxon>Agaricomycetes</taxon>
        <taxon>Auriculariales</taxon>
        <taxon>Exidiaceae</taxon>
        <taxon>Exidia</taxon>
    </lineage>
</organism>
<feature type="region of interest" description="Disordered" evidence="1">
    <location>
        <begin position="1"/>
        <end position="61"/>
    </location>
</feature>
<dbReference type="InParanoid" id="A0A166B9U5"/>
<dbReference type="GO" id="GO:0005737">
    <property type="term" value="C:cytoplasm"/>
    <property type="evidence" value="ECO:0007669"/>
    <property type="project" value="TreeGrafter"/>
</dbReference>
<dbReference type="PANTHER" id="PTHR11538">
    <property type="entry name" value="PHENYLALANYL-TRNA SYNTHETASE"/>
    <property type="match status" value="1"/>
</dbReference>
<dbReference type="OrthoDB" id="273345at2759"/>
<evidence type="ECO:0000256" key="1">
    <source>
        <dbReference type="SAM" id="MobiDB-lite"/>
    </source>
</evidence>
<dbReference type="FunCoup" id="A0A166B9U5">
    <property type="interactions" value="292"/>
</dbReference>
<evidence type="ECO:0000313" key="3">
    <source>
        <dbReference type="EMBL" id="KZV99249.1"/>
    </source>
</evidence>
<evidence type="ECO:0000313" key="4">
    <source>
        <dbReference type="Proteomes" id="UP000077266"/>
    </source>
</evidence>
<evidence type="ECO:0000259" key="2">
    <source>
        <dbReference type="Pfam" id="PF10354"/>
    </source>
</evidence>
<gene>
    <name evidence="3" type="ORF">EXIGLDRAFT_606023</name>
</gene>
<sequence length="316" mass="34450">MGRKGLAAALSSQTTRLQHKARERERSAQQAQQAAIAAAGSSKARRAARANAGKQKKRAQAGTIPFRATDRVLLIGEGDFSFALALVSHPELAVVPENVVATTLDPEDALTDKYPGTAPGNLAKLRQRGVTVLCGVDATKLGACKALRGRIFDKIVWNFPHVGKGIADQDRNVLENQRTLLAFLAAVPPFLELGPLPKQGPSRKDRRPRNEEEDDDEDVEMWDDEKTAKTRGTLLVTLRDAAPYSLWDLPKLAKRPPDSDAPRYALVRSFAFARTEWAALGYKHRMTKGHVDGIVTGGQKIAGGERTWEFALAASD</sequence>
<dbReference type="Pfam" id="PF10354">
    <property type="entry name" value="BMT5-like"/>
    <property type="match status" value="1"/>
</dbReference>
<dbReference type="EMBL" id="KV425911">
    <property type="protein sequence ID" value="KZV99249.1"/>
    <property type="molecule type" value="Genomic_DNA"/>
</dbReference>
<keyword evidence="4" id="KW-1185">Reference proteome</keyword>
<feature type="region of interest" description="Disordered" evidence="1">
    <location>
        <begin position="194"/>
        <end position="224"/>
    </location>
</feature>